<dbReference type="CDD" id="cd01823">
    <property type="entry name" value="SEST_like"/>
    <property type="match status" value="1"/>
</dbReference>
<dbReference type="GO" id="GO:0006629">
    <property type="term" value="P:lipid metabolic process"/>
    <property type="evidence" value="ECO:0007669"/>
    <property type="project" value="TreeGrafter"/>
</dbReference>
<feature type="chain" id="PRO_5040984965" description="SGNH hydrolase-type esterase domain-containing protein" evidence="1">
    <location>
        <begin position="19"/>
        <end position="647"/>
    </location>
</feature>
<dbReference type="PANTHER" id="PTHR37981:SF1">
    <property type="entry name" value="SGNH HYDROLASE-TYPE ESTERASE DOMAIN-CONTAINING PROTEIN"/>
    <property type="match status" value="1"/>
</dbReference>
<dbReference type="GO" id="GO:0016788">
    <property type="term" value="F:hydrolase activity, acting on ester bonds"/>
    <property type="evidence" value="ECO:0007669"/>
    <property type="project" value="InterPro"/>
</dbReference>
<evidence type="ECO:0000313" key="3">
    <source>
        <dbReference type="EMBL" id="CAG8236747.1"/>
    </source>
</evidence>
<dbReference type="AlphaFoldDB" id="A0A9W4N340"/>
<dbReference type="PANTHER" id="PTHR37981">
    <property type="entry name" value="LIPASE 2"/>
    <property type="match status" value="1"/>
</dbReference>
<dbReference type="InterPro" id="IPR037460">
    <property type="entry name" value="SEST-like"/>
</dbReference>
<proteinExistence type="predicted"/>
<comment type="caution">
    <text evidence="3">The sequence shown here is derived from an EMBL/GenBank/DDBJ whole genome shotgun (WGS) entry which is preliminary data.</text>
</comment>
<dbReference type="Proteomes" id="UP001152592">
    <property type="component" value="Unassembled WGS sequence"/>
</dbReference>
<dbReference type="SUPFAM" id="SSF52266">
    <property type="entry name" value="SGNH hydrolase"/>
    <property type="match status" value="1"/>
</dbReference>
<sequence length="647" mass="69876">MRLNTLLSLFAFAGQGLAKNELSARDPAFDPLDFSWVANWAAVGDSFTAGIGSGNVYSSRKEDKACSRYDYSYPSIMNQFFGSSVSNFTYLACSGDTSVDIAAQIARLSKGLDLAVMTAGGNDLCLVSSGSFGVTTAADLREQTTIIKTCILNSVTSESSCQKAIKTAQTAIDGILEDNIVSLLSSLDDKMDARGVIVLSSYAPYFDNTTSDCTNREDWVFPGQAGSTSLLLSTAHRTSFNTLVTNTNAKLKSAVDKVAKTASSTVIFADWSAWGKAVGGRFCEKGSSPDPSSSTNDNAMFYKLPTYKVFNPGTIYRRDSDLGHDPMLGISSNATSVQGEIEAEEANWDQMMESISNPLSKRDAPTTGVCGTNSGGGWLPDDIGKIFHPTNFGHEAIASYVTFAIGNAVAKMEDTTTPACNLVDDLTCHSSKGSKSYASAYSLYAHTAEFCKAVIKAWDVDGNTKTSTKVSKTYNKDTVDEVTFTITKDSTAVTLHETGCNAAVNRILDGCDGNDDDNPMNWKSGGVYANGAYKYDISPTRTSRPFPVPKEPSAKCSGVYHGFWTRYNIRGAGWATWDKGQKTLRGNSTRCFGHGLTGWYFEYFDKPDKDGYEWLAKFNSPVFTEARCYANNKVQKWAGGPSSDGCH</sequence>
<dbReference type="Pfam" id="PF13472">
    <property type="entry name" value="Lipase_GDSL_2"/>
    <property type="match status" value="1"/>
</dbReference>
<keyword evidence="1" id="KW-0732">Signal</keyword>
<dbReference type="Gene3D" id="3.40.50.1110">
    <property type="entry name" value="SGNH hydrolase"/>
    <property type="match status" value="1"/>
</dbReference>
<dbReference type="EMBL" id="CAJVPD010000019">
    <property type="protein sequence ID" value="CAG8236747.1"/>
    <property type="molecule type" value="Genomic_DNA"/>
</dbReference>
<evidence type="ECO:0000313" key="4">
    <source>
        <dbReference type="Proteomes" id="UP001152592"/>
    </source>
</evidence>
<evidence type="ECO:0000256" key="1">
    <source>
        <dbReference type="SAM" id="SignalP"/>
    </source>
</evidence>
<reference evidence="3" key="1">
    <citation type="submission" date="2021-07" db="EMBL/GenBank/DDBJ databases">
        <authorList>
            <person name="Branca A.L. A."/>
        </authorList>
    </citation>
    <scope>NUCLEOTIDE SEQUENCE</scope>
</reference>
<dbReference type="InterPro" id="IPR036514">
    <property type="entry name" value="SGNH_hydro_sf"/>
</dbReference>
<feature type="signal peptide" evidence="1">
    <location>
        <begin position="1"/>
        <end position="18"/>
    </location>
</feature>
<organism evidence="3 4">
    <name type="scientific">Penicillium salamii</name>
    <dbReference type="NCBI Taxonomy" id="1612424"/>
    <lineage>
        <taxon>Eukaryota</taxon>
        <taxon>Fungi</taxon>
        <taxon>Dikarya</taxon>
        <taxon>Ascomycota</taxon>
        <taxon>Pezizomycotina</taxon>
        <taxon>Eurotiomycetes</taxon>
        <taxon>Eurotiomycetidae</taxon>
        <taxon>Eurotiales</taxon>
        <taxon>Aspergillaceae</taxon>
        <taxon>Penicillium</taxon>
    </lineage>
</organism>
<dbReference type="Pfam" id="PF18647">
    <property type="entry name" value="Fungal_lectin_2"/>
    <property type="match status" value="1"/>
</dbReference>
<dbReference type="InterPro" id="IPR013830">
    <property type="entry name" value="SGNH_hydro"/>
</dbReference>
<accession>A0A9W4N340</accession>
<dbReference type="OrthoDB" id="287393at2759"/>
<name>A0A9W4N340_9EURO</name>
<protein>
    <recommendedName>
        <fullName evidence="2">SGNH hydrolase-type esterase domain-containing protein</fullName>
    </recommendedName>
</protein>
<evidence type="ECO:0000259" key="2">
    <source>
        <dbReference type="Pfam" id="PF13472"/>
    </source>
</evidence>
<gene>
    <name evidence="3" type="ORF">PSALAMII_LOCUS401</name>
</gene>
<feature type="domain" description="SGNH hydrolase-type esterase" evidence="2">
    <location>
        <begin position="42"/>
        <end position="127"/>
    </location>
</feature>